<dbReference type="HOGENOM" id="CLU_2448102_0_0_5"/>
<dbReference type="AlphaFoldDB" id="A0A068STA0"/>
<evidence type="ECO:0000313" key="3">
    <source>
        <dbReference type="Proteomes" id="UP000028181"/>
    </source>
</evidence>
<dbReference type="EMBL" id="HG938353">
    <property type="protein sequence ID" value="CDN48305.1"/>
    <property type="molecule type" value="Genomic_DNA"/>
</dbReference>
<proteinExistence type="predicted"/>
<dbReference type="RefSeq" id="WP_038587494.1">
    <property type="nucleotide sequence ID" value="NZ_HG938353.1"/>
</dbReference>
<protein>
    <submittedName>
        <fullName evidence="2">Uncharacterized protein</fullName>
    </submittedName>
</protein>
<sequence>MNSKLLILSVAFAAIAVPALANGPLASGASHVDAIVQGHGKPGETAVAKSNSNVTFRVLDNGIVERTNKRFGIVSVTNPLAELHKSRDNR</sequence>
<evidence type="ECO:0000313" key="2">
    <source>
        <dbReference type="EMBL" id="CDN48305.1"/>
    </source>
</evidence>
<dbReference type="PATRIC" id="fig|1028800.3.peg.2160"/>
<evidence type="ECO:0000256" key="1">
    <source>
        <dbReference type="SAM" id="SignalP"/>
    </source>
</evidence>
<keyword evidence="3" id="KW-1185">Reference proteome</keyword>
<reference evidence="3" key="1">
    <citation type="journal article" date="2014" name="BMC Genomics">
        <title>Genome sequencing of two Neorhizobium galegae strains reveals a noeT gene responsible for the unusual acetylation of the nodulation factors.</title>
        <authorList>
            <person name="Osterman J."/>
            <person name="Marsh J."/>
            <person name="Laine P.K."/>
            <person name="Zeng Z."/>
            <person name="Alatalo E."/>
            <person name="Sullivan J.T."/>
            <person name="Young J.P."/>
            <person name="Thomas-Oates J."/>
            <person name="Paulin L."/>
            <person name="Lindstrom K."/>
        </authorList>
    </citation>
    <scope>NUCLEOTIDE SEQUENCE [LARGE SCALE GENOMIC DNA]</scope>
    <source>
        <strain evidence="3">HAMBI 540</strain>
    </source>
</reference>
<feature type="chain" id="PRO_5001653368" evidence="1">
    <location>
        <begin position="22"/>
        <end position="90"/>
    </location>
</feature>
<name>A0A068STA0_NEOGA</name>
<accession>A0A068STA0</accession>
<gene>
    <name evidence="2" type="ORF">RG540_CH21370</name>
</gene>
<organism evidence="2 3">
    <name type="scientific">Neorhizobium galegae bv. orientalis str. HAMBI 540</name>
    <dbReference type="NCBI Taxonomy" id="1028800"/>
    <lineage>
        <taxon>Bacteria</taxon>
        <taxon>Pseudomonadati</taxon>
        <taxon>Pseudomonadota</taxon>
        <taxon>Alphaproteobacteria</taxon>
        <taxon>Hyphomicrobiales</taxon>
        <taxon>Rhizobiaceae</taxon>
        <taxon>Rhizobium/Agrobacterium group</taxon>
        <taxon>Neorhizobium</taxon>
    </lineage>
</organism>
<keyword evidence="1" id="KW-0732">Signal</keyword>
<feature type="signal peptide" evidence="1">
    <location>
        <begin position="1"/>
        <end position="21"/>
    </location>
</feature>
<dbReference type="eggNOG" id="ENOG502ZNHU">
    <property type="taxonomic scope" value="Bacteria"/>
</dbReference>
<dbReference type="OrthoDB" id="8305490at2"/>
<dbReference type="KEGG" id="ngg:RG540_CH21370"/>
<dbReference type="GeneID" id="24255985"/>
<dbReference type="Proteomes" id="UP000028181">
    <property type="component" value="Chromosome I"/>
</dbReference>